<protein>
    <submittedName>
        <fullName evidence="1">Uncharacterized protein</fullName>
    </submittedName>
</protein>
<name>A0ABP0M4X1_9DINO</name>
<evidence type="ECO:0000313" key="1">
    <source>
        <dbReference type="EMBL" id="CAK9045757.1"/>
    </source>
</evidence>
<sequence>AIFLLFYVREHSLQSRPIKGDVPAASGLCAHCGSRSWGSASSLWERGPSTVPQASTVCSAGTWQSCSALARWRIHQWKNFVLHCRFCPGRRRMRLRCYS</sequence>
<dbReference type="EMBL" id="CAXAMM010019447">
    <property type="protein sequence ID" value="CAK9045757.1"/>
    <property type="molecule type" value="Genomic_DNA"/>
</dbReference>
<feature type="non-terminal residue" evidence="1">
    <location>
        <position position="1"/>
    </location>
</feature>
<keyword evidence="2" id="KW-1185">Reference proteome</keyword>
<reference evidence="1 2" key="1">
    <citation type="submission" date="2024-02" db="EMBL/GenBank/DDBJ databases">
        <authorList>
            <person name="Chen Y."/>
            <person name="Shah S."/>
            <person name="Dougan E. K."/>
            <person name="Thang M."/>
            <person name="Chan C."/>
        </authorList>
    </citation>
    <scope>NUCLEOTIDE SEQUENCE [LARGE SCALE GENOMIC DNA]</scope>
</reference>
<gene>
    <name evidence="1" type="ORF">SCF082_LOCUS25848</name>
</gene>
<accession>A0ABP0M4X1</accession>
<feature type="non-terminal residue" evidence="1">
    <location>
        <position position="99"/>
    </location>
</feature>
<evidence type="ECO:0000313" key="2">
    <source>
        <dbReference type="Proteomes" id="UP001642464"/>
    </source>
</evidence>
<comment type="caution">
    <text evidence="1">The sequence shown here is derived from an EMBL/GenBank/DDBJ whole genome shotgun (WGS) entry which is preliminary data.</text>
</comment>
<organism evidence="1 2">
    <name type="scientific">Durusdinium trenchii</name>
    <dbReference type="NCBI Taxonomy" id="1381693"/>
    <lineage>
        <taxon>Eukaryota</taxon>
        <taxon>Sar</taxon>
        <taxon>Alveolata</taxon>
        <taxon>Dinophyceae</taxon>
        <taxon>Suessiales</taxon>
        <taxon>Symbiodiniaceae</taxon>
        <taxon>Durusdinium</taxon>
    </lineage>
</organism>
<dbReference type="Proteomes" id="UP001642464">
    <property type="component" value="Unassembled WGS sequence"/>
</dbReference>
<proteinExistence type="predicted"/>